<dbReference type="InterPro" id="IPR036396">
    <property type="entry name" value="Cyt_P450_sf"/>
</dbReference>
<comment type="similarity">
    <text evidence="2">Belongs to the cytochrome P450 family.</text>
</comment>
<dbReference type="AlphaFoldDB" id="A0A0C9M040"/>
<dbReference type="PANTHER" id="PTHR24291">
    <property type="entry name" value="CYTOCHROME P450 FAMILY 4"/>
    <property type="match status" value="1"/>
</dbReference>
<dbReference type="CDD" id="cd11069">
    <property type="entry name" value="CYP_FUM15-like"/>
    <property type="match status" value="1"/>
</dbReference>
<dbReference type="Pfam" id="PF00067">
    <property type="entry name" value="p450"/>
    <property type="match status" value="1"/>
</dbReference>
<proteinExistence type="inferred from homology"/>
<evidence type="ECO:0000313" key="6">
    <source>
        <dbReference type="EMBL" id="GAN01186.1"/>
    </source>
</evidence>
<reference evidence="6" key="1">
    <citation type="submission" date="2014-09" db="EMBL/GenBank/DDBJ databases">
        <title>Draft genome sequence of an oleaginous Mucoromycotina fungus Mucor ambiguus NBRC6742.</title>
        <authorList>
            <person name="Takeda I."/>
            <person name="Yamane N."/>
            <person name="Morita T."/>
            <person name="Tamano K."/>
            <person name="Machida M."/>
            <person name="Baker S."/>
            <person name="Koike H."/>
        </authorList>
    </citation>
    <scope>NUCLEOTIDE SEQUENCE</scope>
    <source>
        <strain evidence="6">NBRC 6742</strain>
    </source>
</reference>
<evidence type="ECO:0000256" key="2">
    <source>
        <dbReference type="ARBA" id="ARBA00010617"/>
    </source>
</evidence>
<dbReference type="GO" id="GO:0020037">
    <property type="term" value="F:heme binding"/>
    <property type="evidence" value="ECO:0007669"/>
    <property type="project" value="InterPro"/>
</dbReference>
<dbReference type="GO" id="GO:0005506">
    <property type="term" value="F:iron ion binding"/>
    <property type="evidence" value="ECO:0007669"/>
    <property type="project" value="InterPro"/>
</dbReference>
<sequence length="550" mass="62897">MIDYKLLQDNYQLVQDTVQKYVEKYVLEPSNLDHSEAKKLAIQLGVSTAVVYFLFKTVLYRLYINPVNRIPGPKVSWVPFMGNFPEIIKEEAGVPHKRWANTYGGIFTYHGPWNIPRVTVTDDVLLKQILTSNEYDYVKTPEASAFLRRFLGDGLLTAEGQTHRHQRKMLNPAFSVNAIRSILPLMAKPGHRLRNQWLDMIKGPNNKVKATEDGEEFTEIEISTGLSLATLDVIGWAFGQDFKSLEHAGTPLQSKLSQAYLHIFSNDVTFWRVLSFLFPLLNHLPTERNFKMKRAVRWLEDESRNLVQAGINRALEAKAKGIVDDKPKDLLATMIDLRDEDTGKGFTLEEIRNQCLTFLAAGHETTSVSLSWCLWLLAQNQQIQDDLRAEVRTLFHEDDETPSYEDINSLPLLNNVVRETLRLIPPVPTTSRVTRVPVVLGSYVLPKGTTVFLSPITTHHSKQIWGDDAEEFNPYRWEGDHLGNAYQYMPFLAGGRQCIGYKFALVEFKILLAILIRNIQYVEKPNFKVGKKQQITLRPDPNMVIWAKTV</sequence>
<accession>A0A0C9M040</accession>
<dbReference type="Gene3D" id="1.10.630.10">
    <property type="entry name" value="Cytochrome P450"/>
    <property type="match status" value="1"/>
</dbReference>
<keyword evidence="7" id="KW-1185">Reference proteome</keyword>
<evidence type="ECO:0000256" key="4">
    <source>
        <dbReference type="ARBA" id="ARBA00023004"/>
    </source>
</evidence>
<evidence type="ECO:0000256" key="3">
    <source>
        <dbReference type="ARBA" id="ARBA00022723"/>
    </source>
</evidence>
<dbReference type="InterPro" id="IPR050196">
    <property type="entry name" value="Cytochrome_P450_Monoox"/>
</dbReference>
<dbReference type="PANTHER" id="PTHR24291:SF175">
    <property type="entry name" value="CYTOCHROME P450"/>
    <property type="match status" value="1"/>
</dbReference>
<keyword evidence="4 5" id="KW-0408">Iron</keyword>
<evidence type="ECO:0000256" key="5">
    <source>
        <dbReference type="PIRSR" id="PIRSR602403-1"/>
    </source>
</evidence>
<dbReference type="EMBL" id="DF836294">
    <property type="protein sequence ID" value="GAN01186.1"/>
    <property type="molecule type" value="Genomic_DNA"/>
</dbReference>
<dbReference type="SUPFAM" id="SSF48264">
    <property type="entry name" value="Cytochrome P450"/>
    <property type="match status" value="1"/>
</dbReference>
<dbReference type="PRINTS" id="PR00465">
    <property type="entry name" value="EP450IV"/>
</dbReference>
<evidence type="ECO:0000313" key="7">
    <source>
        <dbReference type="Proteomes" id="UP000053815"/>
    </source>
</evidence>
<comment type="cofactor">
    <cofactor evidence="1 5">
        <name>heme</name>
        <dbReference type="ChEBI" id="CHEBI:30413"/>
    </cofactor>
</comment>
<protein>
    <submittedName>
        <fullName evidence="6">Cytochrome P450</fullName>
    </submittedName>
</protein>
<keyword evidence="5" id="KW-0349">Heme</keyword>
<dbReference type="Proteomes" id="UP000053815">
    <property type="component" value="Unassembled WGS sequence"/>
</dbReference>
<dbReference type="GO" id="GO:0004497">
    <property type="term" value="F:monooxygenase activity"/>
    <property type="evidence" value="ECO:0007669"/>
    <property type="project" value="InterPro"/>
</dbReference>
<dbReference type="PRINTS" id="PR00385">
    <property type="entry name" value="P450"/>
</dbReference>
<dbReference type="STRING" id="91626.A0A0C9M040"/>
<organism evidence="6">
    <name type="scientific">Mucor ambiguus</name>
    <dbReference type="NCBI Taxonomy" id="91626"/>
    <lineage>
        <taxon>Eukaryota</taxon>
        <taxon>Fungi</taxon>
        <taxon>Fungi incertae sedis</taxon>
        <taxon>Mucoromycota</taxon>
        <taxon>Mucoromycotina</taxon>
        <taxon>Mucoromycetes</taxon>
        <taxon>Mucorales</taxon>
        <taxon>Mucorineae</taxon>
        <taxon>Mucoraceae</taxon>
        <taxon>Mucor</taxon>
    </lineage>
</organism>
<dbReference type="GO" id="GO:0016705">
    <property type="term" value="F:oxidoreductase activity, acting on paired donors, with incorporation or reduction of molecular oxygen"/>
    <property type="evidence" value="ECO:0007669"/>
    <property type="project" value="InterPro"/>
</dbReference>
<name>A0A0C9M040_9FUNG</name>
<dbReference type="OrthoDB" id="1470350at2759"/>
<gene>
    <name evidence="6" type="ORF">MAM1_0005d00618</name>
</gene>
<feature type="binding site" description="axial binding residue" evidence="5">
    <location>
        <position position="498"/>
    </location>
    <ligand>
        <name>heme</name>
        <dbReference type="ChEBI" id="CHEBI:30413"/>
    </ligand>
    <ligandPart>
        <name>Fe</name>
        <dbReference type="ChEBI" id="CHEBI:18248"/>
    </ligandPart>
</feature>
<evidence type="ECO:0000256" key="1">
    <source>
        <dbReference type="ARBA" id="ARBA00001971"/>
    </source>
</evidence>
<dbReference type="InterPro" id="IPR002403">
    <property type="entry name" value="Cyt_P450_E_grp-IV"/>
</dbReference>
<dbReference type="InterPro" id="IPR001128">
    <property type="entry name" value="Cyt_P450"/>
</dbReference>
<keyword evidence="3 5" id="KW-0479">Metal-binding</keyword>